<gene>
    <name evidence="2" type="ORF">CB5_LOCUS4003</name>
</gene>
<dbReference type="InterPro" id="IPR014476">
    <property type="entry name" value="AHL15-29"/>
</dbReference>
<feature type="compositionally biased region" description="Basic residues" evidence="1">
    <location>
        <begin position="49"/>
        <end position="65"/>
    </location>
</feature>
<proteinExistence type="predicted"/>
<dbReference type="EMBL" id="LR862141">
    <property type="protein sequence ID" value="CAD1820792.1"/>
    <property type="molecule type" value="Genomic_DNA"/>
</dbReference>
<dbReference type="GO" id="GO:0005634">
    <property type="term" value="C:nucleus"/>
    <property type="evidence" value="ECO:0007669"/>
    <property type="project" value="TreeGrafter"/>
</dbReference>
<organism evidence="2">
    <name type="scientific">Ananas comosus var. bracteatus</name>
    <name type="common">red pineapple</name>
    <dbReference type="NCBI Taxonomy" id="296719"/>
    <lineage>
        <taxon>Eukaryota</taxon>
        <taxon>Viridiplantae</taxon>
        <taxon>Streptophyta</taxon>
        <taxon>Embryophyta</taxon>
        <taxon>Tracheophyta</taxon>
        <taxon>Spermatophyta</taxon>
        <taxon>Magnoliopsida</taxon>
        <taxon>Liliopsida</taxon>
        <taxon>Poales</taxon>
        <taxon>Bromeliaceae</taxon>
        <taxon>Bromelioideae</taxon>
        <taxon>Ananas</taxon>
    </lineage>
</organism>
<accession>A0A6V7NQB3</accession>
<feature type="compositionally biased region" description="Pro residues" evidence="1">
    <location>
        <begin position="1"/>
        <end position="11"/>
    </location>
</feature>
<name>A0A6V7NQB3_ANACO</name>
<evidence type="ECO:0000313" key="2">
    <source>
        <dbReference type="EMBL" id="CAD1820792.1"/>
    </source>
</evidence>
<dbReference type="GO" id="GO:0003700">
    <property type="term" value="F:DNA-binding transcription factor activity"/>
    <property type="evidence" value="ECO:0007669"/>
    <property type="project" value="TreeGrafter"/>
</dbReference>
<protein>
    <submittedName>
        <fullName evidence="2">Uncharacterized protein</fullName>
    </submittedName>
</protein>
<sequence length="256" mass="27084">MTAATPPPPPRQAGATPRRLRWGRRGAAAPRSPPGVEEQAEAAGDHHPRERKHAAGAHPRGGGRLRHLRRAVGLRPPPPARRLRAVRRRLRHQRHSPPALLLLPLPRRRRRHPPRPLRHPLPCRLLSPPTSPPGATALAAFLSGGQGQVVGGSIVGALIAAGPVIVVAASFTNVAYERLPLDETDEAAVQNQGIDVNGNGNGNGNNNPYGDPAAVAPPLPFFNLPLGMGPPQMAVDGVHVAWPPSNAAAAHRPPYS</sequence>
<evidence type="ECO:0000256" key="1">
    <source>
        <dbReference type="SAM" id="MobiDB-lite"/>
    </source>
</evidence>
<feature type="region of interest" description="Disordered" evidence="1">
    <location>
        <begin position="1"/>
        <end position="65"/>
    </location>
</feature>
<dbReference type="PANTHER" id="PTHR31100:SF62">
    <property type="entry name" value="AT-HOOK MOTIF NUCLEAR-LOCALIZED PROTEIN 23"/>
    <property type="match status" value="1"/>
</dbReference>
<reference evidence="2" key="1">
    <citation type="submission" date="2020-07" db="EMBL/GenBank/DDBJ databases">
        <authorList>
            <person name="Lin J."/>
        </authorList>
    </citation>
    <scope>NUCLEOTIDE SEQUENCE</scope>
</reference>
<feature type="region of interest" description="Disordered" evidence="1">
    <location>
        <begin position="193"/>
        <end position="212"/>
    </location>
</feature>
<dbReference type="PANTHER" id="PTHR31100">
    <property type="entry name" value="AT-HOOK MOTIF NUCLEAR-LOCALIZED PROTEIN 15"/>
    <property type="match status" value="1"/>
</dbReference>
<dbReference type="SUPFAM" id="SSF117856">
    <property type="entry name" value="AF0104/ALDC/Ptd012-like"/>
    <property type="match status" value="1"/>
</dbReference>
<dbReference type="AlphaFoldDB" id="A0A6V7NQB3"/>
<dbReference type="GO" id="GO:0003680">
    <property type="term" value="F:minor groove of adenine-thymine-rich DNA binding"/>
    <property type="evidence" value="ECO:0007669"/>
    <property type="project" value="InterPro"/>
</dbReference>